<evidence type="ECO:0000256" key="4">
    <source>
        <dbReference type="ARBA" id="ARBA00023163"/>
    </source>
</evidence>
<dbReference type="GO" id="GO:0000976">
    <property type="term" value="F:transcription cis-regulatory region binding"/>
    <property type="evidence" value="ECO:0007669"/>
    <property type="project" value="TreeGrafter"/>
</dbReference>
<dbReference type="GO" id="GO:0003700">
    <property type="term" value="F:DNA-binding transcription factor activity"/>
    <property type="evidence" value="ECO:0007669"/>
    <property type="project" value="InterPro"/>
</dbReference>
<proteinExistence type="inferred from homology"/>
<keyword evidence="3 6" id="KW-0238">DNA-binding</keyword>
<dbReference type="PANTHER" id="PTHR30126:SF40">
    <property type="entry name" value="HTH-TYPE TRANSCRIPTIONAL REGULATOR GLTR"/>
    <property type="match status" value="1"/>
</dbReference>
<dbReference type="PROSITE" id="PS50931">
    <property type="entry name" value="HTH_LYSR"/>
    <property type="match status" value="1"/>
</dbReference>
<dbReference type="OrthoDB" id="8479357at2"/>
<dbReference type="PANTHER" id="PTHR30126">
    <property type="entry name" value="HTH-TYPE TRANSCRIPTIONAL REGULATOR"/>
    <property type="match status" value="1"/>
</dbReference>
<dbReference type="InterPro" id="IPR036390">
    <property type="entry name" value="WH_DNA-bd_sf"/>
</dbReference>
<dbReference type="SUPFAM" id="SSF53850">
    <property type="entry name" value="Periplasmic binding protein-like II"/>
    <property type="match status" value="1"/>
</dbReference>
<dbReference type="SUPFAM" id="SSF46785">
    <property type="entry name" value="Winged helix' DNA-binding domain"/>
    <property type="match status" value="1"/>
</dbReference>
<evidence type="ECO:0000313" key="6">
    <source>
        <dbReference type="EMBL" id="SDK25616.1"/>
    </source>
</evidence>
<dbReference type="Pfam" id="PF03466">
    <property type="entry name" value="LysR_substrate"/>
    <property type="match status" value="1"/>
</dbReference>
<reference evidence="7" key="1">
    <citation type="submission" date="2016-10" db="EMBL/GenBank/DDBJ databases">
        <authorList>
            <person name="Varghese N."/>
            <person name="Submissions S."/>
        </authorList>
    </citation>
    <scope>NUCLEOTIDE SEQUENCE [LARGE SCALE GENOMIC DNA]</scope>
    <source>
        <strain evidence="7">CGMCC 1.11012</strain>
    </source>
</reference>
<dbReference type="STRING" id="1174501.SAMN05216192_13631"/>
<dbReference type="Gene3D" id="3.40.190.290">
    <property type="match status" value="1"/>
</dbReference>
<keyword evidence="2" id="KW-0805">Transcription regulation</keyword>
<dbReference type="RefSeq" id="WP_090717670.1">
    <property type="nucleotide sequence ID" value="NZ_CBCSKY010000038.1"/>
</dbReference>
<evidence type="ECO:0000256" key="1">
    <source>
        <dbReference type="ARBA" id="ARBA00009437"/>
    </source>
</evidence>
<dbReference type="Gene3D" id="1.10.10.10">
    <property type="entry name" value="Winged helix-like DNA-binding domain superfamily/Winged helix DNA-binding domain"/>
    <property type="match status" value="1"/>
</dbReference>
<evidence type="ECO:0000256" key="2">
    <source>
        <dbReference type="ARBA" id="ARBA00023015"/>
    </source>
</evidence>
<dbReference type="FunFam" id="1.10.10.10:FF:000001">
    <property type="entry name" value="LysR family transcriptional regulator"/>
    <property type="match status" value="1"/>
</dbReference>
<accession>A0A1G9AE53</accession>
<dbReference type="InterPro" id="IPR000847">
    <property type="entry name" value="LysR_HTH_N"/>
</dbReference>
<name>A0A1G9AE53_9BACL</name>
<dbReference type="PRINTS" id="PR00039">
    <property type="entry name" value="HTHLYSR"/>
</dbReference>
<dbReference type="CDD" id="cd05466">
    <property type="entry name" value="PBP2_LTTR_substrate"/>
    <property type="match status" value="1"/>
</dbReference>
<evidence type="ECO:0000256" key="3">
    <source>
        <dbReference type="ARBA" id="ARBA00023125"/>
    </source>
</evidence>
<comment type="similarity">
    <text evidence="1">Belongs to the LysR transcriptional regulatory family.</text>
</comment>
<feature type="domain" description="HTH lysR-type" evidence="5">
    <location>
        <begin position="1"/>
        <end position="58"/>
    </location>
</feature>
<dbReference type="InterPro" id="IPR005119">
    <property type="entry name" value="LysR_subst-bd"/>
</dbReference>
<dbReference type="AlphaFoldDB" id="A0A1G9AE53"/>
<protein>
    <submittedName>
        <fullName evidence="6">DNA-binding transcriptional regulator, LysR family</fullName>
    </submittedName>
</protein>
<organism evidence="6 7">
    <name type="scientific">Paenibacillus typhae</name>
    <dbReference type="NCBI Taxonomy" id="1174501"/>
    <lineage>
        <taxon>Bacteria</taxon>
        <taxon>Bacillati</taxon>
        <taxon>Bacillota</taxon>
        <taxon>Bacilli</taxon>
        <taxon>Bacillales</taxon>
        <taxon>Paenibacillaceae</taxon>
        <taxon>Paenibacillus</taxon>
    </lineage>
</organism>
<gene>
    <name evidence="6" type="ORF">SAMN05216192_13631</name>
</gene>
<evidence type="ECO:0000313" key="7">
    <source>
        <dbReference type="Proteomes" id="UP000199050"/>
    </source>
</evidence>
<sequence length="292" mass="33106">MESQDLRIFKAVAELQSISKAADRLDYVQSNISQRIKNLEDELGAPLFSRNNRGVTLTEEGSRLLDYTDQILGLMEEARSSVNPAKWKTTLAIGAPQTLSAVRIPRLLSSFLQDNRIDIRLKTDRAERLQEMLQYGEVEGIFVNGTFNNVLFTPVYAYDERVVVISSKPDDHSKELPGHHLIINSDPNCVYRRKLLDDYMKKKESINRTVMEFDSLEAILQAVKDGLGISVIPADVAYSRKELQSVQMEELPDPVRVSFIVKQGRKQSRPLKQFIRFLADNGLQPVDSQLAP</sequence>
<keyword evidence="4" id="KW-0804">Transcription</keyword>
<dbReference type="EMBL" id="FNDX01000036">
    <property type="protein sequence ID" value="SDK25616.1"/>
    <property type="molecule type" value="Genomic_DNA"/>
</dbReference>
<dbReference type="InterPro" id="IPR036388">
    <property type="entry name" value="WH-like_DNA-bd_sf"/>
</dbReference>
<dbReference type="Proteomes" id="UP000199050">
    <property type="component" value="Unassembled WGS sequence"/>
</dbReference>
<dbReference type="Pfam" id="PF00126">
    <property type="entry name" value="HTH_1"/>
    <property type="match status" value="1"/>
</dbReference>
<evidence type="ECO:0000259" key="5">
    <source>
        <dbReference type="PROSITE" id="PS50931"/>
    </source>
</evidence>
<keyword evidence="7" id="KW-1185">Reference proteome</keyword>